<dbReference type="RefSeq" id="WP_164954443.1">
    <property type="nucleotide sequence ID" value="NZ_CP047056.1"/>
</dbReference>
<evidence type="ECO:0000313" key="3">
    <source>
        <dbReference type="EMBL" id="SFK23312.1"/>
    </source>
</evidence>
<feature type="domain" description="Cyclophilin-like" evidence="2">
    <location>
        <begin position="34"/>
        <end position="143"/>
    </location>
</feature>
<feature type="signal peptide" evidence="1">
    <location>
        <begin position="1"/>
        <end position="24"/>
    </location>
</feature>
<accession>A0A662ZE75</accession>
<dbReference type="SUPFAM" id="SSF50891">
    <property type="entry name" value="Cyclophilin-like"/>
    <property type="match status" value="1"/>
</dbReference>
<keyword evidence="1" id="KW-0732">Signal</keyword>
<proteinExistence type="predicted"/>
<dbReference type="InterPro" id="IPR029000">
    <property type="entry name" value="Cyclophilin-like_dom_sf"/>
</dbReference>
<dbReference type="Pfam" id="PF18050">
    <property type="entry name" value="Cyclophil_like2"/>
    <property type="match status" value="1"/>
</dbReference>
<reference evidence="3 4" key="1">
    <citation type="submission" date="2016-10" db="EMBL/GenBank/DDBJ databases">
        <authorList>
            <person name="Varghese N."/>
            <person name="Submissions S."/>
        </authorList>
    </citation>
    <scope>NUCLEOTIDE SEQUENCE [LARGE SCALE GENOMIC DNA]</scope>
    <source>
        <strain evidence="3 4">22B</strain>
    </source>
</reference>
<evidence type="ECO:0000259" key="2">
    <source>
        <dbReference type="Pfam" id="PF18050"/>
    </source>
</evidence>
<sequence length="147" mass="16415">MKSFKYVLLTIVSFLCFFCLTANAGEEKVERIYIHVNDEVLICECADNTSSGALLDKLKAGDLNLDMSDYGGFEKVAELGFSLPQNNEPMHTSAGDVILYLGKTFSIYYDQNSWNLTRIGRITNKNEAELKSILGNSDISVRLSLKQ</sequence>
<dbReference type="InterPro" id="IPR041183">
    <property type="entry name" value="Cyclophilin-like"/>
</dbReference>
<evidence type="ECO:0000313" key="4">
    <source>
        <dbReference type="Proteomes" id="UP000243374"/>
    </source>
</evidence>
<feature type="chain" id="PRO_5025010010" description="Cyclophilin-like domain-containing protein" evidence="1">
    <location>
        <begin position="25"/>
        <end position="147"/>
    </location>
</feature>
<protein>
    <recommendedName>
        <fullName evidence="2">Cyclophilin-like domain-containing protein</fullName>
    </recommendedName>
</protein>
<gene>
    <name evidence="3" type="ORF">SAMN04487865_104114</name>
</gene>
<organism evidence="3 4">
    <name type="scientific">Succinivibrio dextrinosolvens</name>
    <dbReference type="NCBI Taxonomy" id="83771"/>
    <lineage>
        <taxon>Bacteria</taxon>
        <taxon>Pseudomonadati</taxon>
        <taxon>Pseudomonadota</taxon>
        <taxon>Gammaproteobacteria</taxon>
        <taxon>Aeromonadales</taxon>
        <taxon>Succinivibrionaceae</taxon>
        <taxon>Succinivibrio</taxon>
    </lineage>
</organism>
<dbReference type="EMBL" id="FOSF01000041">
    <property type="protein sequence ID" value="SFK23312.1"/>
    <property type="molecule type" value="Genomic_DNA"/>
</dbReference>
<evidence type="ECO:0000256" key="1">
    <source>
        <dbReference type="SAM" id="SignalP"/>
    </source>
</evidence>
<dbReference type="AlphaFoldDB" id="A0A662ZE75"/>
<name>A0A662ZE75_9GAMM</name>
<keyword evidence="4" id="KW-1185">Reference proteome</keyword>
<dbReference type="Proteomes" id="UP000243374">
    <property type="component" value="Unassembled WGS sequence"/>
</dbReference>